<dbReference type="EMBL" id="JAEACQ010000249">
    <property type="protein sequence ID" value="MBL7630439.1"/>
    <property type="molecule type" value="Genomic_DNA"/>
</dbReference>
<keyword evidence="2" id="KW-1185">Reference proteome</keyword>
<name>A0A937RKB5_9ACTN</name>
<evidence type="ECO:0000313" key="2">
    <source>
        <dbReference type="Proteomes" id="UP000604475"/>
    </source>
</evidence>
<proteinExistence type="predicted"/>
<evidence type="ECO:0008006" key="3">
    <source>
        <dbReference type="Google" id="ProtNLM"/>
    </source>
</evidence>
<dbReference type="Pfam" id="PF18143">
    <property type="entry name" value="HAD_SAK_2"/>
    <property type="match status" value="1"/>
</dbReference>
<comment type="caution">
    <text evidence="1">The sequence shown here is derived from an EMBL/GenBank/DDBJ whole genome shotgun (WGS) entry which is preliminary data.</text>
</comment>
<reference evidence="1" key="1">
    <citation type="submission" date="2020-12" db="EMBL/GenBank/DDBJ databases">
        <title>Genomic characterization of non-nitrogen-fixing Frankia strains.</title>
        <authorList>
            <person name="Carlos-Shanley C."/>
            <person name="Guerra T."/>
            <person name="Hahn D."/>
        </authorList>
    </citation>
    <scope>NUCLEOTIDE SEQUENCE</scope>
    <source>
        <strain evidence="1">CN6</strain>
    </source>
</reference>
<dbReference type="RefSeq" id="WP_203001916.1">
    <property type="nucleotide sequence ID" value="NZ_JADWYU010000247.1"/>
</dbReference>
<organism evidence="1 2">
    <name type="scientific">Frankia nepalensis</name>
    <dbReference type="NCBI Taxonomy" id="1836974"/>
    <lineage>
        <taxon>Bacteria</taxon>
        <taxon>Bacillati</taxon>
        <taxon>Actinomycetota</taxon>
        <taxon>Actinomycetes</taxon>
        <taxon>Frankiales</taxon>
        <taxon>Frankiaceae</taxon>
        <taxon>Frankia</taxon>
    </lineage>
</organism>
<dbReference type="Proteomes" id="UP000604475">
    <property type="component" value="Unassembled WGS sequence"/>
</dbReference>
<protein>
    <recommendedName>
        <fullName evidence="3">Secreted protein</fullName>
    </recommendedName>
</protein>
<evidence type="ECO:0000313" key="1">
    <source>
        <dbReference type="EMBL" id="MBL7630439.1"/>
    </source>
</evidence>
<dbReference type="AlphaFoldDB" id="A0A937RKB5"/>
<sequence>MGTDGFSGRPVLFLDVDGPLIPFGRSAAEYPTYRGGSVLGGCGANPLLGRINPDHGLRLAALSCELVWATSWMAEANDCVAPWMGLPELAVVTWPDPCDLDECDEREGLHWKTRTLVGWAAGRPFVWLDDELTDADRVWVAAHHRGHAYLHRVDPRCGLADADYVAVQQWLTDRTRSE</sequence>
<gene>
    <name evidence="1" type="ORF">I7412_25415</name>
</gene>
<accession>A0A937RKB5</accession>